<dbReference type="EMBL" id="CDSC02000409">
    <property type="protein sequence ID" value="SEH99154.1"/>
    <property type="molecule type" value="Genomic_DNA"/>
</dbReference>
<evidence type="ECO:0000313" key="3">
    <source>
        <dbReference type="Proteomes" id="UP000198988"/>
    </source>
</evidence>
<dbReference type="InterPro" id="IPR026001">
    <property type="entry name" value="Abi-like_C"/>
</dbReference>
<reference evidence="3" key="1">
    <citation type="submission" date="2016-06" db="EMBL/GenBank/DDBJ databases">
        <authorList>
            <person name="Petersen J."/>
            <person name="Sayavedra L."/>
        </authorList>
    </citation>
    <scope>NUCLEOTIDE SEQUENCE [LARGE SCALE GENOMIC DNA]</scope>
    <source>
        <strain evidence="3">BazSymA</strain>
    </source>
</reference>
<dbReference type="Proteomes" id="UP000198988">
    <property type="component" value="Unassembled WGS sequence"/>
</dbReference>
<organism evidence="2 3">
    <name type="scientific">Bathymodiolus azoricus thioautotrophic gill symbiont</name>
    <dbReference type="NCBI Taxonomy" id="235205"/>
    <lineage>
        <taxon>Bacteria</taxon>
        <taxon>Pseudomonadati</taxon>
        <taxon>Pseudomonadota</taxon>
        <taxon>Gammaproteobacteria</taxon>
        <taxon>sulfur-oxidizing symbionts</taxon>
    </lineage>
</organism>
<dbReference type="Pfam" id="PF14355">
    <property type="entry name" value="Abi_C"/>
    <property type="match status" value="1"/>
</dbReference>
<gene>
    <name evidence="2" type="ORF">BAZSYMA_ACONTIG01465_5</name>
</gene>
<dbReference type="AlphaFoldDB" id="A0A1H6MC98"/>
<evidence type="ECO:0000259" key="1">
    <source>
        <dbReference type="Pfam" id="PF14355"/>
    </source>
</evidence>
<protein>
    <recommendedName>
        <fullName evidence="1">Abortive infection protein-like C-terminal domain-containing protein</fullName>
    </recommendedName>
</protein>
<dbReference type="RefSeq" id="WP_090717600.1">
    <property type="nucleotide sequence ID" value="NZ_CDSC02000409.1"/>
</dbReference>
<accession>A0A1H6MC98</accession>
<sequence>MDKLKAVIKEYGRWKPLEDNILIIETYLDIDFGLAVKNSKSILESISKEICEQKSVELRSSESISSSLKKTCKAIGYNGGDLVTQLSTSIANIGHQVGSLRNEIGVTSHGRTMDQLKDRNNGIDKLTKIFLVDATELVSCFLIRNFENENPRKHHKSQAHALAYSEAEEFNESWDNSFSEFVMGDYSYPASEILFNMDNQAYVNEYKAFTEDRA</sequence>
<name>A0A1H6MC98_9GAMM</name>
<feature type="domain" description="Abortive infection protein-like C-terminal" evidence="1">
    <location>
        <begin position="76"/>
        <end position="143"/>
    </location>
</feature>
<evidence type="ECO:0000313" key="2">
    <source>
        <dbReference type="EMBL" id="SEH99154.1"/>
    </source>
</evidence>
<proteinExistence type="predicted"/>
<dbReference type="OrthoDB" id="7063901at2"/>